<dbReference type="OrthoDB" id="9794935at2"/>
<evidence type="ECO:0008006" key="3">
    <source>
        <dbReference type="Google" id="ProtNLM"/>
    </source>
</evidence>
<dbReference type="AlphaFoldDB" id="A0A512NGM7"/>
<accession>A0A512NGM7</accession>
<dbReference type="Pfam" id="PF12900">
    <property type="entry name" value="Pyridox_ox_2"/>
    <property type="match status" value="1"/>
</dbReference>
<evidence type="ECO:0000313" key="2">
    <source>
        <dbReference type="Proteomes" id="UP000321058"/>
    </source>
</evidence>
<dbReference type="Proteomes" id="UP000321058">
    <property type="component" value="Unassembled WGS sequence"/>
</dbReference>
<proteinExistence type="predicted"/>
<dbReference type="InterPro" id="IPR024747">
    <property type="entry name" value="Pyridox_Oxase-rel"/>
</dbReference>
<dbReference type="EMBL" id="BKAJ01000093">
    <property type="protein sequence ID" value="GEP58085.1"/>
    <property type="molecule type" value="Genomic_DNA"/>
</dbReference>
<organism evidence="1 2">
    <name type="scientific">Reyranella soli</name>
    <dbReference type="NCBI Taxonomy" id="1230389"/>
    <lineage>
        <taxon>Bacteria</taxon>
        <taxon>Pseudomonadati</taxon>
        <taxon>Pseudomonadota</taxon>
        <taxon>Alphaproteobacteria</taxon>
        <taxon>Hyphomicrobiales</taxon>
        <taxon>Reyranellaceae</taxon>
        <taxon>Reyranella</taxon>
    </lineage>
</organism>
<sequence>MSEMVCSIGKEWTFRQDHTTATIIGMSAPNELRRRDLVMDEAGIEALLQRGFCGRLATVGSDGAPYCTTMLYVWMDGCIHMHGTRTRGHLRANIEHEPRACFVIDEPGEVFDYGRFECDSTVSYASIVAFGRVTAVDDVAIKQRFFPALMAKYRTAGAPRPKDFFPRIDQIVLYRLAIERISGKEIVLPDVAGRWPALDRSQTPNATPPA</sequence>
<dbReference type="InterPro" id="IPR012349">
    <property type="entry name" value="Split_barrel_FMN-bd"/>
</dbReference>
<keyword evidence="2" id="KW-1185">Reference proteome</keyword>
<dbReference type="PANTHER" id="PTHR34071:SF2">
    <property type="entry name" value="FLAVIN-NUCLEOTIDE-BINDING PROTEIN"/>
    <property type="match status" value="1"/>
</dbReference>
<evidence type="ECO:0000313" key="1">
    <source>
        <dbReference type="EMBL" id="GEP58085.1"/>
    </source>
</evidence>
<gene>
    <name evidence="1" type="ORF">RSO01_52510</name>
</gene>
<dbReference type="Gene3D" id="2.30.110.10">
    <property type="entry name" value="Electron Transport, Fmn-binding Protein, Chain A"/>
    <property type="match status" value="1"/>
</dbReference>
<comment type="caution">
    <text evidence="1">The sequence shown here is derived from an EMBL/GenBank/DDBJ whole genome shotgun (WGS) entry which is preliminary data.</text>
</comment>
<name>A0A512NGM7_9HYPH</name>
<protein>
    <recommendedName>
        <fullName evidence="3">Pyridoxamine 5'-phosphate oxidase</fullName>
    </recommendedName>
</protein>
<dbReference type="PANTHER" id="PTHR34071">
    <property type="entry name" value="5-NITROIMIDAZOLE ANTIBIOTICS RESISTANCE PROTEIN, NIMA-FAMILY-RELATED PROTEIN-RELATED"/>
    <property type="match status" value="1"/>
</dbReference>
<dbReference type="SUPFAM" id="SSF50475">
    <property type="entry name" value="FMN-binding split barrel"/>
    <property type="match status" value="1"/>
</dbReference>
<reference evidence="1 2" key="1">
    <citation type="submission" date="2019-07" db="EMBL/GenBank/DDBJ databases">
        <title>Whole genome shotgun sequence of Reyranella soli NBRC 108950.</title>
        <authorList>
            <person name="Hosoyama A."/>
            <person name="Uohara A."/>
            <person name="Ohji S."/>
            <person name="Ichikawa N."/>
        </authorList>
    </citation>
    <scope>NUCLEOTIDE SEQUENCE [LARGE SCALE GENOMIC DNA]</scope>
    <source>
        <strain evidence="1 2">NBRC 108950</strain>
    </source>
</reference>